<protein>
    <submittedName>
        <fullName evidence="1">Uncharacterized protein</fullName>
    </submittedName>
</protein>
<proteinExistence type="predicted"/>
<accession>A0ABR4Q248</accession>
<name>A0ABR4Q248_9CEST</name>
<evidence type="ECO:0000313" key="1">
    <source>
        <dbReference type="EMBL" id="KAL5103756.1"/>
    </source>
</evidence>
<comment type="caution">
    <text evidence="1">The sequence shown here is derived from an EMBL/GenBank/DDBJ whole genome shotgun (WGS) entry which is preliminary data.</text>
</comment>
<organism evidence="1 2">
    <name type="scientific">Taenia crassiceps</name>
    <dbReference type="NCBI Taxonomy" id="6207"/>
    <lineage>
        <taxon>Eukaryota</taxon>
        <taxon>Metazoa</taxon>
        <taxon>Spiralia</taxon>
        <taxon>Lophotrochozoa</taxon>
        <taxon>Platyhelminthes</taxon>
        <taxon>Cestoda</taxon>
        <taxon>Eucestoda</taxon>
        <taxon>Cyclophyllidea</taxon>
        <taxon>Taeniidae</taxon>
        <taxon>Taenia</taxon>
    </lineage>
</organism>
<reference evidence="1 2" key="1">
    <citation type="journal article" date="2022" name="Front. Cell. Infect. Microbiol.">
        <title>The Genomes of Two Strains of Taenia crassiceps the Animal Model for the Study of Human Cysticercosis.</title>
        <authorList>
            <person name="Bobes R.J."/>
            <person name="Estrada K."/>
            <person name="Rios-Valencia D.G."/>
            <person name="Calderon-Gallegos A."/>
            <person name="de la Torre P."/>
            <person name="Carrero J.C."/>
            <person name="Sanchez-Flores A."/>
            <person name="Laclette J.P."/>
        </authorList>
    </citation>
    <scope>NUCLEOTIDE SEQUENCE [LARGE SCALE GENOMIC DNA]</scope>
    <source>
        <strain evidence="1">WFUcys</strain>
    </source>
</reference>
<gene>
    <name evidence="1" type="ORF">TcWFU_007838</name>
</gene>
<sequence>MNDPLCVSNSALRRCKSVCLSHPRLVTCGLKVLRLSEAKLMDWLNDTFTQICEAAHRISDHRKMCQLKTILASSGGASFYPADSTASSAPTSRDSDSTTVKNLAFQVIADKLPYRLLEKLFSSLGLASLPADNKEMSKAENHSIPTEDCMTSVTSGKAVRAKSAVQTKRMKVAKGTKSNMSFFYKTYPFYNDALDSPALEIPCRRS</sequence>
<dbReference type="Gene3D" id="1.10.20.120">
    <property type="match status" value="1"/>
</dbReference>
<evidence type="ECO:0000313" key="2">
    <source>
        <dbReference type="Proteomes" id="UP001651158"/>
    </source>
</evidence>
<keyword evidence="2" id="KW-1185">Reference proteome</keyword>
<dbReference type="EMBL" id="JAKROA010000016">
    <property type="protein sequence ID" value="KAL5103756.1"/>
    <property type="molecule type" value="Genomic_DNA"/>
</dbReference>
<dbReference type="Proteomes" id="UP001651158">
    <property type="component" value="Unassembled WGS sequence"/>
</dbReference>